<dbReference type="Proteomes" id="UP000599578">
    <property type="component" value="Unassembled WGS sequence"/>
</dbReference>
<gene>
    <name evidence="2" type="ORF">GCM10011348_02480</name>
</gene>
<dbReference type="SUPFAM" id="SSF143447">
    <property type="entry name" value="AMMECR1-like"/>
    <property type="match status" value="1"/>
</dbReference>
<proteinExistence type="predicted"/>
<evidence type="ECO:0000313" key="3">
    <source>
        <dbReference type="Proteomes" id="UP000599578"/>
    </source>
</evidence>
<name>A0A917Z626_9GAMM</name>
<reference evidence="2 3" key="1">
    <citation type="journal article" date="2014" name="Int. J. Syst. Evol. Microbiol.">
        <title>Complete genome sequence of Corynebacterium casei LMG S-19264T (=DSM 44701T), isolated from a smear-ripened cheese.</title>
        <authorList>
            <consortium name="US DOE Joint Genome Institute (JGI-PGF)"/>
            <person name="Walter F."/>
            <person name="Albersmeier A."/>
            <person name="Kalinowski J."/>
            <person name="Ruckert C."/>
        </authorList>
    </citation>
    <scope>NUCLEOTIDE SEQUENCE [LARGE SCALE GENOMIC DNA]</scope>
    <source>
        <strain evidence="2 3">CGMCC 1.7286</strain>
    </source>
</reference>
<keyword evidence="3" id="KW-1185">Reference proteome</keyword>
<dbReference type="Pfam" id="PF01871">
    <property type="entry name" value="AMMECR1"/>
    <property type="match status" value="1"/>
</dbReference>
<comment type="caution">
    <text evidence="2">The sequence shown here is derived from an EMBL/GenBank/DDBJ whole genome shotgun (WGS) entry which is preliminary data.</text>
</comment>
<accession>A0A917Z626</accession>
<dbReference type="Gene3D" id="3.30.700.20">
    <property type="entry name" value="Hypothetical protein ph0010, domain 1"/>
    <property type="match status" value="1"/>
</dbReference>
<dbReference type="PROSITE" id="PS51112">
    <property type="entry name" value="AMMECR1"/>
    <property type="match status" value="1"/>
</dbReference>
<dbReference type="InterPro" id="IPR027623">
    <property type="entry name" value="AmmeMemoSam_A"/>
</dbReference>
<dbReference type="RefSeq" id="WP_188857511.1">
    <property type="nucleotide sequence ID" value="NZ_BMLT01000001.1"/>
</dbReference>
<organism evidence="2 3">
    <name type="scientific">Marinobacterium nitratireducens</name>
    <dbReference type="NCBI Taxonomy" id="518897"/>
    <lineage>
        <taxon>Bacteria</taxon>
        <taxon>Pseudomonadati</taxon>
        <taxon>Pseudomonadota</taxon>
        <taxon>Gammaproteobacteria</taxon>
        <taxon>Oceanospirillales</taxon>
        <taxon>Oceanospirillaceae</taxon>
        <taxon>Marinobacterium</taxon>
    </lineage>
</organism>
<dbReference type="PANTHER" id="PTHR13016">
    <property type="entry name" value="AMMECR1 HOMOLOG"/>
    <property type="match status" value="1"/>
</dbReference>
<feature type="domain" description="AMMECR1" evidence="1">
    <location>
        <begin position="16"/>
        <end position="203"/>
    </location>
</feature>
<dbReference type="InterPro" id="IPR023473">
    <property type="entry name" value="AMMECR1"/>
</dbReference>
<dbReference type="Gene3D" id="3.30.1490.150">
    <property type="entry name" value="Hypothetical protein ph0010, domain 2"/>
    <property type="match status" value="1"/>
</dbReference>
<protein>
    <recommendedName>
        <fullName evidence="1">AMMECR1 domain-containing protein</fullName>
    </recommendedName>
</protein>
<dbReference type="NCBIfam" id="TIGR00296">
    <property type="entry name" value="TIGR00296 family protein"/>
    <property type="match status" value="1"/>
</dbReference>
<dbReference type="AlphaFoldDB" id="A0A917Z626"/>
<evidence type="ECO:0000259" key="1">
    <source>
        <dbReference type="PROSITE" id="PS51112"/>
    </source>
</evidence>
<sequence length="203" mass="22405">MPSTEVSAKEPGYTAAECRRLLEVARDAIRYGLGNGTAPRIDLTPEPPGLCARRACFVTLQQNGRLRGCIGSLEARQPLLQDVAENAWSAASRDPRFPPVTPDALAQLVIEVSVLTPLEPLSFTDEASLLAQIRPARDGLLLSWGRHRGTFLPAVWEQLPDTAAFWSQLKRKAGLPADFWHDDLQCWRYEAIKISEEDTQGTG</sequence>
<dbReference type="InterPro" id="IPR027485">
    <property type="entry name" value="AMMECR1_N"/>
</dbReference>
<dbReference type="NCBIfam" id="TIGR04335">
    <property type="entry name" value="AmmeMemoSam_A"/>
    <property type="match status" value="1"/>
</dbReference>
<dbReference type="EMBL" id="BMLT01000001">
    <property type="protein sequence ID" value="GGO76092.1"/>
    <property type="molecule type" value="Genomic_DNA"/>
</dbReference>
<dbReference type="InterPro" id="IPR002733">
    <property type="entry name" value="AMMECR1_domain"/>
</dbReference>
<dbReference type="PANTHER" id="PTHR13016:SF0">
    <property type="entry name" value="AMME SYNDROME CANDIDATE GENE 1 PROTEIN"/>
    <property type="match status" value="1"/>
</dbReference>
<dbReference type="InterPro" id="IPR036071">
    <property type="entry name" value="AMMECR1_dom_sf"/>
</dbReference>
<evidence type="ECO:0000313" key="2">
    <source>
        <dbReference type="EMBL" id="GGO76092.1"/>
    </source>
</evidence>